<comment type="caution">
    <text evidence="3">The sequence shown here is derived from an EMBL/GenBank/DDBJ whole genome shotgun (WGS) entry which is preliminary data.</text>
</comment>
<dbReference type="Pfam" id="PF09353">
    <property type="entry name" value="DUF1995"/>
    <property type="match status" value="1"/>
</dbReference>
<proteinExistence type="predicted"/>
<reference evidence="3" key="1">
    <citation type="submission" date="2020-06" db="EMBL/GenBank/DDBJ databases">
        <title>WGS assembly of Ceratodon purpureus strain R40.</title>
        <authorList>
            <person name="Carey S.B."/>
            <person name="Jenkins J."/>
            <person name="Shu S."/>
            <person name="Lovell J.T."/>
            <person name="Sreedasyam A."/>
            <person name="Maumus F."/>
            <person name="Tiley G.P."/>
            <person name="Fernandez-Pozo N."/>
            <person name="Barry K."/>
            <person name="Chen C."/>
            <person name="Wang M."/>
            <person name="Lipzen A."/>
            <person name="Daum C."/>
            <person name="Saski C.A."/>
            <person name="Payton A.C."/>
            <person name="Mcbreen J.C."/>
            <person name="Conrad R.E."/>
            <person name="Kollar L.M."/>
            <person name="Olsson S."/>
            <person name="Huttunen S."/>
            <person name="Landis J.B."/>
            <person name="Wickett N.J."/>
            <person name="Johnson M.G."/>
            <person name="Rensing S.A."/>
            <person name="Grimwood J."/>
            <person name="Schmutz J."/>
            <person name="Mcdaniel S.F."/>
        </authorList>
    </citation>
    <scope>NUCLEOTIDE SEQUENCE</scope>
    <source>
        <strain evidence="3">R40</strain>
    </source>
</reference>
<dbReference type="EMBL" id="CM026433">
    <property type="protein sequence ID" value="KAG0554972.1"/>
    <property type="molecule type" value="Genomic_DNA"/>
</dbReference>
<protein>
    <recommendedName>
        <fullName evidence="2">DUF1995 domain-containing protein</fullName>
    </recommendedName>
</protein>
<evidence type="ECO:0000313" key="4">
    <source>
        <dbReference type="Proteomes" id="UP000822688"/>
    </source>
</evidence>
<name>A0A8T0G9E0_CERPU</name>
<feature type="domain" description="DUF1995" evidence="2">
    <location>
        <begin position="97"/>
        <end position="338"/>
    </location>
</feature>
<dbReference type="InterPro" id="IPR018962">
    <property type="entry name" value="DUF1995"/>
</dbReference>
<feature type="compositionally biased region" description="Polar residues" evidence="1">
    <location>
        <begin position="1"/>
        <end position="10"/>
    </location>
</feature>
<dbReference type="Proteomes" id="UP000822688">
    <property type="component" value="Chromosome 12"/>
</dbReference>
<gene>
    <name evidence="3" type="ORF">KC19_12G134200</name>
</gene>
<dbReference type="AlphaFoldDB" id="A0A8T0G9E0"/>
<dbReference type="PANTHER" id="PTHR35509:SF6">
    <property type="entry name" value="ADENYLATE KINASE"/>
    <property type="match status" value="1"/>
</dbReference>
<evidence type="ECO:0000259" key="2">
    <source>
        <dbReference type="Pfam" id="PF09353"/>
    </source>
</evidence>
<dbReference type="EMBL" id="CM026433">
    <property type="protein sequence ID" value="KAG0554974.1"/>
    <property type="molecule type" value="Genomic_DNA"/>
</dbReference>
<evidence type="ECO:0000256" key="1">
    <source>
        <dbReference type="SAM" id="MobiDB-lite"/>
    </source>
</evidence>
<feature type="region of interest" description="Disordered" evidence="1">
    <location>
        <begin position="1"/>
        <end position="30"/>
    </location>
</feature>
<dbReference type="InterPro" id="IPR053021">
    <property type="entry name" value="Chloroplast_ADK"/>
</dbReference>
<dbReference type="PANTHER" id="PTHR35509">
    <property type="entry name" value="DOMAIN PROTEIN, PUTATIVE (DUF1995)-RELATED"/>
    <property type="match status" value="1"/>
</dbReference>
<accession>A0A8T0G9E0</accession>
<organism evidence="3 4">
    <name type="scientific">Ceratodon purpureus</name>
    <name type="common">Fire moss</name>
    <name type="synonym">Dicranum purpureum</name>
    <dbReference type="NCBI Taxonomy" id="3225"/>
    <lineage>
        <taxon>Eukaryota</taxon>
        <taxon>Viridiplantae</taxon>
        <taxon>Streptophyta</taxon>
        <taxon>Embryophyta</taxon>
        <taxon>Bryophyta</taxon>
        <taxon>Bryophytina</taxon>
        <taxon>Bryopsida</taxon>
        <taxon>Dicranidae</taxon>
        <taxon>Pseudoditrichales</taxon>
        <taxon>Ditrichaceae</taxon>
        <taxon>Ceratodon</taxon>
    </lineage>
</organism>
<feature type="compositionally biased region" description="Low complexity" evidence="1">
    <location>
        <begin position="11"/>
        <end position="30"/>
    </location>
</feature>
<sequence>MPMSLSSTMASSPCLTMSLPSLSPTPTSTRPNSTFFGVRILPENSVPGFSSRTGESFQCPGIRAEGGLVPGVETSTKVTWRGVPTKLNTTPHSREMRQYFYKDVCQAAKNAVSDGQHKLRIQLTIPELNPEMDVYRIGTLLELVRELAFTFADDGKRVRVCVQGAMGEGIFSGMPLALAGTRPMLERMDWGTYIDEGTFIRFGAVGAKEVYDDDDMFILMAPQNAVGNCIIDDLKAMTEAAGDRPFIIINPKLKDLPASGGVMQIIGRDKRMEFAESFFTCYNFRLMYTSGTQYPIVGAFRMAYPGPYEIYKRFDLPRGDEIYSLIASFDHEPSRSEISDAYSGRIRWVYVFAAILYSPGIIVLECSVQFNIFCAGYC</sequence>
<evidence type="ECO:0000313" key="3">
    <source>
        <dbReference type="EMBL" id="KAG0554974.1"/>
    </source>
</evidence>
<keyword evidence="4" id="KW-1185">Reference proteome</keyword>